<name>A0A0F9FSG5_9ZZZZ</name>
<reference evidence="1" key="1">
    <citation type="journal article" date="2015" name="Nature">
        <title>Complex archaea that bridge the gap between prokaryotes and eukaryotes.</title>
        <authorList>
            <person name="Spang A."/>
            <person name="Saw J.H."/>
            <person name="Jorgensen S.L."/>
            <person name="Zaremba-Niedzwiedzka K."/>
            <person name="Martijn J."/>
            <person name="Lind A.E."/>
            <person name="van Eijk R."/>
            <person name="Schleper C."/>
            <person name="Guy L."/>
            <person name="Ettema T.J."/>
        </authorList>
    </citation>
    <scope>NUCLEOTIDE SEQUENCE</scope>
</reference>
<organism evidence="1">
    <name type="scientific">marine sediment metagenome</name>
    <dbReference type="NCBI Taxonomy" id="412755"/>
    <lineage>
        <taxon>unclassified sequences</taxon>
        <taxon>metagenomes</taxon>
        <taxon>ecological metagenomes</taxon>
    </lineage>
</organism>
<dbReference type="AlphaFoldDB" id="A0A0F9FSG5"/>
<gene>
    <name evidence="1" type="ORF">LCGC14_2269340</name>
</gene>
<protein>
    <submittedName>
        <fullName evidence="1">Uncharacterized protein</fullName>
    </submittedName>
</protein>
<sequence>MQITEPLTIQSFSLDEMYDESYSLQQIYTIFKHLNKNWKSLNPKNTKKFEEIHDYLAENFHKCYICGDYFEDHDYTDKNATRHECYTCFTEFDSY</sequence>
<evidence type="ECO:0000313" key="1">
    <source>
        <dbReference type="EMBL" id="KKL54047.1"/>
    </source>
</evidence>
<accession>A0A0F9FSG5</accession>
<proteinExistence type="predicted"/>
<dbReference type="EMBL" id="LAZR01031338">
    <property type="protein sequence ID" value="KKL54047.1"/>
    <property type="molecule type" value="Genomic_DNA"/>
</dbReference>
<comment type="caution">
    <text evidence="1">The sequence shown here is derived from an EMBL/GenBank/DDBJ whole genome shotgun (WGS) entry which is preliminary data.</text>
</comment>